<evidence type="ECO:0000313" key="1">
    <source>
        <dbReference type="EMBL" id="MFC6905867.1"/>
    </source>
</evidence>
<reference evidence="1 2" key="1">
    <citation type="journal article" date="2019" name="Int. J. Syst. Evol. Microbiol.">
        <title>The Global Catalogue of Microorganisms (GCM) 10K type strain sequencing project: providing services to taxonomists for standard genome sequencing and annotation.</title>
        <authorList>
            <consortium name="The Broad Institute Genomics Platform"/>
            <consortium name="The Broad Institute Genome Sequencing Center for Infectious Disease"/>
            <person name="Wu L."/>
            <person name="Ma J."/>
        </authorList>
    </citation>
    <scope>NUCLEOTIDE SEQUENCE [LARGE SCALE GENOMIC DNA]</scope>
    <source>
        <strain evidence="1 2">CGMCC 1.3240</strain>
    </source>
</reference>
<protein>
    <submittedName>
        <fullName evidence="1">Uncharacterized protein</fullName>
    </submittedName>
</protein>
<comment type="caution">
    <text evidence="1">The sequence shown here is derived from an EMBL/GenBank/DDBJ whole genome shotgun (WGS) entry which is preliminary data.</text>
</comment>
<gene>
    <name evidence="1" type="ORF">ACFQGH_11765</name>
</gene>
<dbReference type="AlphaFoldDB" id="A0ABD5V351"/>
<proteinExistence type="predicted"/>
<name>A0ABD5V351_9EURY</name>
<dbReference type="Proteomes" id="UP001596312">
    <property type="component" value="Unassembled WGS sequence"/>
</dbReference>
<organism evidence="1 2">
    <name type="scientific">Halalkalicoccus tibetensis</name>
    <dbReference type="NCBI Taxonomy" id="175632"/>
    <lineage>
        <taxon>Archaea</taxon>
        <taxon>Methanobacteriati</taxon>
        <taxon>Methanobacteriota</taxon>
        <taxon>Stenosarchaea group</taxon>
        <taxon>Halobacteria</taxon>
        <taxon>Halobacteriales</taxon>
        <taxon>Halococcaceae</taxon>
        <taxon>Halalkalicoccus</taxon>
    </lineage>
</organism>
<accession>A0ABD5V351</accession>
<keyword evidence="2" id="KW-1185">Reference proteome</keyword>
<evidence type="ECO:0000313" key="2">
    <source>
        <dbReference type="Proteomes" id="UP001596312"/>
    </source>
</evidence>
<dbReference type="RefSeq" id="WP_340604397.1">
    <property type="nucleotide sequence ID" value="NZ_JBBMXV010000003.1"/>
</dbReference>
<sequence>MQENASVSLDVPLPEKRVFRYQAMQDVLQQLITDPFDEFTQQELAMSIV</sequence>
<dbReference type="EMBL" id="JBHSXQ010000003">
    <property type="protein sequence ID" value="MFC6905867.1"/>
    <property type="molecule type" value="Genomic_DNA"/>
</dbReference>